<dbReference type="CDD" id="cd15482">
    <property type="entry name" value="Sialidase_non-viral"/>
    <property type="match status" value="1"/>
</dbReference>
<evidence type="ECO:0000256" key="3">
    <source>
        <dbReference type="SAM" id="SignalP"/>
    </source>
</evidence>
<dbReference type="PANTHER" id="PTHR43752">
    <property type="entry name" value="BNR/ASP-BOX REPEAT FAMILY PROTEIN"/>
    <property type="match status" value="1"/>
</dbReference>
<evidence type="ECO:0000259" key="4">
    <source>
        <dbReference type="SMART" id="SM00560"/>
    </source>
</evidence>
<feature type="domain" description="LamG-like jellyroll fold" evidence="4">
    <location>
        <begin position="78"/>
        <end position="213"/>
    </location>
</feature>
<dbReference type="SMART" id="SM00560">
    <property type="entry name" value="LamGL"/>
    <property type="match status" value="1"/>
</dbReference>
<reference evidence="5 6" key="1">
    <citation type="submission" date="2019-08" db="EMBL/GenBank/DDBJ databases">
        <title>Deep-cultivation of Planctomycetes and their phenomic and genomic characterization uncovers novel biology.</title>
        <authorList>
            <person name="Wiegand S."/>
            <person name="Jogler M."/>
            <person name="Boedeker C."/>
            <person name="Pinto D."/>
            <person name="Vollmers J."/>
            <person name="Rivas-Marin E."/>
            <person name="Kohn T."/>
            <person name="Peeters S.H."/>
            <person name="Heuer A."/>
            <person name="Rast P."/>
            <person name="Oberbeckmann S."/>
            <person name="Bunk B."/>
            <person name="Jeske O."/>
            <person name="Meyerdierks A."/>
            <person name="Storesund J.E."/>
            <person name="Kallscheuer N."/>
            <person name="Luecker S."/>
            <person name="Lage O.M."/>
            <person name="Pohl T."/>
            <person name="Merkel B.J."/>
            <person name="Hornburger P."/>
            <person name="Mueller R.-W."/>
            <person name="Bruemmer F."/>
            <person name="Labrenz M."/>
            <person name="Spormann A.M."/>
            <person name="Op den Camp H."/>
            <person name="Overmann J."/>
            <person name="Amann R."/>
            <person name="Jetten M.S.M."/>
            <person name="Mascher T."/>
            <person name="Medema M.H."/>
            <person name="Devos D.P."/>
            <person name="Kaster A.-K."/>
            <person name="Ovreas L."/>
            <person name="Rohde M."/>
            <person name="Galperin M.Y."/>
            <person name="Jogler C."/>
        </authorList>
    </citation>
    <scope>NUCLEOTIDE SEQUENCE [LARGE SCALE GENOMIC DNA]</scope>
    <source>
        <strain evidence="5 6">UC8</strain>
    </source>
</reference>
<dbReference type="KEGG" id="rul:UC8_38760"/>
<name>A0A5B9QS24_9BACT</name>
<sequence precursor="true">MKQRLVYLLASALLTSAGFAVEPGPTRSWTFDAASSEKLQPKGGSLAEAVGVHNQAMVLKGNSVLEVPNSSTVPNSQQPFSLVVWFNPYKLDGGQQMIVAKNCYALNQREWSVMIDDDQKLRLYVHQKGWKTAEANTTLQRGHWHQMGLVVGDETAELWLNGELADTVELTRSIPQTKAPLTFGGVDDNGRIRQNFTGALDQALLFDRSLSSAEMVSLYTPVKATHQIPDFAQPVRLWNDAVPLPVAADIPVLKDVRFQVIKKWDRETDGYTFLHGVGLGWHNNKLYASIGHNKGAENTVTEEAQYRVSEDQGQTWSELRVIDAGEEPDLAVSHGVFLSHGGKLWAFHGGYYNRMQNIHTRAYSLDEASGRWIKHGIVIRDGFWPMNQPVKMGDGNWIMPGMSAGPYSNSQVFPAAVAISHGDDFTKWDFVQIPNGQGVDRMWGESAIFVDGNRVFNVARYGGGASALLAISEDYGRTWTSSRISNLPMATSKPAAGTLSTGQRYLVCTTAKNNGGKRTPLTIALTAPGENVFEKVFVIRRSRHDNEPGESADRLSLSYPCAIEHNGHLYVGYSNNGGRRGNLNSAEMAIIPLQSLQQTP</sequence>
<dbReference type="AlphaFoldDB" id="A0A5B9QS24"/>
<dbReference type="SUPFAM" id="SSF50939">
    <property type="entry name" value="Sialidases"/>
    <property type="match status" value="1"/>
</dbReference>
<dbReference type="InterPro" id="IPR011040">
    <property type="entry name" value="Sialidase"/>
</dbReference>
<dbReference type="InterPro" id="IPR013320">
    <property type="entry name" value="ConA-like_dom_sf"/>
</dbReference>
<feature type="signal peptide" evidence="3">
    <location>
        <begin position="1"/>
        <end position="20"/>
    </location>
</feature>
<dbReference type="PANTHER" id="PTHR43752:SF2">
    <property type="entry name" value="BNR_ASP-BOX REPEAT FAMILY PROTEIN"/>
    <property type="match status" value="1"/>
</dbReference>
<dbReference type="Gene3D" id="2.120.10.10">
    <property type="match status" value="1"/>
</dbReference>
<dbReference type="Pfam" id="PF13088">
    <property type="entry name" value="BNR_2"/>
    <property type="match status" value="1"/>
</dbReference>
<dbReference type="Pfam" id="PF13385">
    <property type="entry name" value="Laminin_G_3"/>
    <property type="match status" value="1"/>
</dbReference>
<dbReference type="EMBL" id="CP042914">
    <property type="protein sequence ID" value="QEG41848.1"/>
    <property type="molecule type" value="Genomic_DNA"/>
</dbReference>
<dbReference type="SUPFAM" id="SSF49899">
    <property type="entry name" value="Concanavalin A-like lectins/glucanases"/>
    <property type="match status" value="1"/>
</dbReference>
<keyword evidence="6" id="KW-1185">Reference proteome</keyword>
<evidence type="ECO:0000313" key="5">
    <source>
        <dbReference type="EMBL" id="QEG41848.1"/>
    </source>
</evidence>
<dbReference type="Proteomes" id="UP000325286">
    <property type="component" value="Chromosome"/>
</dbReference>
<keyword evidence="2" id="KW-1015">Disulfide bond</keyword>
<evidence type="ECO:0000256" key="2">
    <source>
        <dbReference type="ARBA" id="ARBA00023157"/>
    </source>
</evidence>
<feature type="chain" id="PRO_5022772809" evidence="3">
    <location>
        <begin position="21"/>
        <end position="600"/>
    </location>
</feature>
<dbReference type="InterPro" id="IPR036278">
    <property type="entry name" value="Sialidase_sf"/>
</dbReference>
<proteinExistence type="predicted"/>
<dbReference type="Gene3D" id="2.60.120.200">
    <property type="match status" value="1"/>
</dbReference>
<evidence type="ECO:0000256" key="1">
    <source>
        <dbReference type="ARBA" id="ARBA00022729"/>
    </source>
</evidence>
<dbReference type="RefSeq" id="WP_068135596.1">
    <property type="nucleotide sequence ID" value="NZ_CP042914.1"/>
</dbReference>
<protein>
    <submittedName>
        <fullName evidence="5">Laminin G domain protein</fullName>
    </submittedName>
</protein>
<dbReference type="InterPro" id="IPR006558">
    <property type="entry name" value="LamG-like"/>
</dbReference>
<accession>A0A5B9QS24</accession>
<dbReference type="OrthoDB" id="227469at2"/>
<keyword evidence="1 3" id="KW-0732">Signal</keyword>
<organism evidence="5 6">
    <name type="scientific">Roseimaritima ulvae</name>
    <dbReference type="NCBI Taxonomy" id="980254"/>
    <lineage>
        <taxon>Bacteria</taxon>
        <taxon>Pseudomonadati</taxon>
        <taxon>Planctomycetota</taxon>
        <taxon>Planctomycetia</taxon>
        <taxon>Pirellulales</taxon>
        <taxon>Pirellulaceae</taxon>
        <taxon>Roseimaritima</taxon>
    </lineage>
</organism>
<evidence type="ECO:0000313" key="6">
    <source>
        <dbReference type="Proteomes" id="UP000325286"/>
    </source>
</evidence>
<gene>
    <name evidence="5" type="ORF">UC8_38760</name>
</gene>